<gene>
    <name evidence="3" type="ORF">APLA_LOCUS11301</name>
    <name evidence="2" type="ORF">APLA_LOCUS163</name>
</gene>
<evidence type="ECO:0000313" key="2">
    <source>
        <dbReference type="EMBL" id="CAB3220168.1"/>
    </source>
</evidence>
<proteinExistence type="predicted"/>
<keyword evidence="4" id="KW-1185">Reference proteome</keyword>
<evidence type="ECO:0000256" key="1">
    <source>
        <dbReference type="SAM" id="SignalP"/>
    </source>
</evidence>
<keyword evidence="1" id="KW-0732">Signal</keyword>
<dbReference type="Proteomes" id="UP000494106">
    <property type="component" value="Unassembled WGS sequence"/>
</dbReference>
<organism evidence="2 4">
    <name type="scientific">Arctia plantaginis</name>
    <name type="common">Wood tiger moth</name>
    <name type="synonym">Phalaena plantaginis</name>
    <dbReference type="NCBI Taxonomy" id="874455"/>
    <lineage>
        <taxon>Eukaryota</taxon>
        <taxon>Metazoa</taxon>
        <taxon>Ecdysozoa</taxon>
        <taxon>Arthropoda</taxon>
        <taxon>Hexapoda</taxon>
        <taxon>Insecta</taxon>
        <taxon>Pterygota</taxon>
        <taxon>Neoptera</taxon>
        <taxon>Endopterygota</taxon>
        <taxon>Lepidoptera</taxon>
        <taxon>Glossata</taxon>
        <taxon>Ditrysia</taxon>
        <taxon>Noctuoidea</taxon>
        <taxon>Erebidae</taxon>
        <taxon>Arctiinae</taxon>
        <taxon>Arctia</taxon>
    </lineage>
</organism>
<dbReference type="SUPFAM" id="SSF101898">
    <property type="entry name" value="NHL repeat"/>
    <property type="match status" value="1"/>
</dbReference>
<feature type="signal peptide" evidence="1">
    <location>
        <begin position="1"/>
        <end position="27"/>
    </location>
</feature>
<feature type="chain" id="PRO_5036272821" description="Ommochrome-binding protein-like" evidence="1">
    <location>
        <begin position="28"/>
        <end position="291"/>
    </location>
</feature>
<sequence>MFTLQMPRSGTKMIFAFILSSLLTIQAGVLVDEANCNGIKINGQYYDEEILKRDLDRPYSLAVDYSPNILYFSYNIKGTSDDEFRSARLNLITKEFSNIEGVNNGFAQTVDQKTHEVYIGGSDGIYKYDYATNNAELYAQKGSNIWHLYFNQSLYFSIFPTQVLYVLRDGNPSRFEYLEDTKVDHFVIDNENDIFFTNATGLYSVKAESKNATLYAENPVVRSLTTDKNGNVYVCLQDGIYAVRKPTLSLEKIYSIDDGFGLAFDNENNMVYADATKLVRLKLNLKNKCNS</sequence>
<evidence type="ECO:0000313" key="4">
    <source>
        <dbReference type="Proteomes" id="UP000494106"/>
    </source>
</evidence>
<accession>A0A8S0YMF7</accession>
<protein>
    <recommendedName>
        <fullName evidence="6">Ommochrome-binding protein-like</fullName>
    </recommendedName>
</protein>
<evidence type="ECO:0000313" key="3">
    <source>
        <dbReference type="EMBL" id="CAB3245929.1"/>
    </source>
</evidence>
<dbReference type="OrthoDB" id="7234944at2759"/>
<evidence type="ECO:0008006" key="6">
    <source>
        <dbReference type="Google" id="ProtNLM"/>
    </source>
</evidence>
<name>A0A8S0YMF7_ARCPL</name>
<comment type="caution">
    <text evidence="2">The sequence shown here is derived from an EMBL/GenBank/DDBJ whole genome shotgun (WGS) entry which is preliminary data.</text>
</comment>
<dbReference type="InterPro" id="IPR015943">
    <property type="entry name" value="WD40/YVTN_repeat-like_dom_sf"/>
</dbReference>
<reference evidence="4 5" key="1">
    <citation type="submission" date="2020-04" db="EMBL/GenBank/DDBJ databases">
        <authorList>
            <person name="Wallbank WR R."/>
            <person name="Pardo Diaz C."/>
            <person name="Kozak K."/>
            <person name="Martin S."/>
            <person name="Jiggins C."/>
            <person name="Moest M."/>
            <person name="Warren A I."/>
            <person name="Byers J.R.P. K."/>
            <person name="Montejo-Kovacevich G."/>
            <person name="Yen C E."/>
        </authorList>
    </citation>
    <scope>NUCLEOTIDE SEQUENCE [LARGE SCALE GENOMIC DNA]</scope>
</reference>
<dbReference type="EMBL" id="CADEBC010000045">
    <property type="protein sequence ID" value="CAB3220168.1"/>
    <property type="molecule type" value="Genomic_DNA"/>
</dbReference>
<dbReference type="AlphaFoldDB" id="A0A8S0YMF7"/>
<evidence type="ECO:0000313" key="5">
    <source>
        <dbReference type="Proteomes" id="UP000494256"/>
    </source>
</evidence>
<dbReference type="EMBL" id="CADEBD010000327">
    <property type="protein sequence ID" value="CAB3245929.1"/>
    <property type="molecule type" value="Genomic_DNA"/>
</dbReference>
<dbReference type="Proteomes" id="UP000494256">
    <property type="component" value="Unassembled WGS sequence"/>
</dbReference>
<dbReference type="Gene3D" id="2.130.10.10">
    <property type="entry name" value="YVTN repeat-like/Quinoprotein amine dehydrogenase"/>
    <property type="match status" value="1"/>
</dbReference>